<evidence type="ECO:0000313" key="2">
    <source>
        <dbReference type="Proteomes" id="UP001187192"/>
    </source>
</evidence>
<dbReference type="AlphaFoldDB" id="A0AA88DMA1"/>
<evidence type="ECO:0000313" key="1">
    <source>
        <dbReference type="EMBL" id="GMN57913.1"/>
    </source>
</evidence>
<comment type="caution">
    <text evidence="1">The sequence shown here is derived from an EMBL/GenBank/DDBJ whole genome shotgun (WGS) entry which is preliminary data.</text>
</comment>
<name>A0AA88DMA1_FICCA</name>
<gene>
    <name evidence="1" type="ORF">TIFTF001_027017</name>
</gene>
<keyword evidence="2" id="KW-1185">Reference proteome</keyword>
<protein>
    <submittedName>
        <fullName evidence="1">Uncharacterized protein</fullName>
    </submittedName>
</protein>
<sequence length="34" mass="3801">MMGTPVWCLPWALRCLRADPVRVGGGGWRCDVLQ</sequence>
<reference evidence="1" key="1">
    <citation type="submission" date="2023-07" db="EMBL/GenBank/DDBJ databases">
        <title>draft genome sequence of fig (Ficus carica).</title>
        <authorList>
            <person name="Takahashi T."/>
            <person name="Nishimura K."/>
        </authorList>
    </citation>
    <scope>NUCLEOTIDE SEQUENCE</scope>
</reference>
<dbReference type="Proteomes" id="UP001187192">
    <property type="component" value="Unassembled WGS sequence"/>
</dbReference>
<dbReference type="EMBL" id="BTGU01000074">
    <property type="protein sequence ID" value="GMN57913.1"/>
    <property type="molecule type" value="Genomic_DNA"/>
</dbReference>
<accession>A0AA88DMA1</accession>
<organism evidence="1 2">
    <name type="scientific">Ficus carica</name>
    <name type="common">Common fig</name>
    <dbReference type="NCBI Taxonomy" id="3494"/>
    <lineage>
        <taxon>Eukaryota</taxon>
        <taxon>Viridiplantae</taxon>
        <taxon>Streptophyta</taxon>
        <taxon>Embryophyta</taxon>
        <taxon>Tracheophyta</taxon>
        <taxon>Spermatophyta</taxon>
        <taxon>Magnoliopsida</taxon>
        <taxon>eudicotyledons</taxon>
        <taxon>Gunneridae</taxon>
        <taxon>Pentapetalae</taxon>
        <taxon>rosids</taxon>
        <taxon>fabids</taxon>
        <taxon>Rosales</taxon>
        <taxon>Moraceae</taxon>
        <taxon>Ficeae</taxon>
        <taxon>Ficus</taxon>
    </lineage>
</organism>
<proteinExistence type="predicted"/>